<evidence type="ECO:0000256" key="3">
    <source>
        <dbReference type="ARBA" id="ARBA00022729"/>
    </source>
</evidence>
<evidence type="ECO:0000259" key="8">
    <source>
        <dbReference type="Pfam" id="PF14322"/>
    </source>
</evidence>
<evidence type="ECO:0000256" key="5">
    <source>
        <dbReference type="ARBA" id="ARBA00023237"/>
    </source>
</evidence>
<evidence type="ECO:0000256" key="2">
    <source>
        <dbReference type="ARBA" id="ARBA00006275"/>
    </source>
</evidence>
<dbReference type="OrthoDB" id="1097962at2"/>
<feature type="domain" description="SusD-like N-terminal" evidence="8">
    <location>
        <begin position="23"/>
        <end position="208"/>
    </location>
</feature>
<dbReference type="RefSeq" id="WP_090883000.1">
    <property type="nucleotide sequence ID" value="NZ_FOGG01000007.1"/>
</dbReference>
<evidence type="ECO:0000313" key="10">
    <source>
        <dbReference type="Proteomes" id="UP000199572"/>
    </source>
</evidence>
<keyword evidence="5" id="KW-0998">Cell outer membrane</keyword>
<organism evidence="9 10">
    <name type="scientific">Pedobacter rhizosphaerae</name>
    <dbReference type="NCBI Taxonomy" id="390241"/>
    <lineage>
        <taxon>Bacteria</taxon>
        <taxon>Pseudomonadati</taxon>
        <taxon>Bacteroidota</taxon>
        <taxon>Sphingobacteriia</taxon>
        <taxon>Sphingobacteriales</taxon>
        <taxon>Sphingobacteriaceae</taxon>
        <taxon>Pedobacter</taxon>
    </lineage>
</organism>
<accession>A0A1H9N4H7</accession>
<comment type="subcellular location">
    <subcellularLocation>
        <location evidence="1">Cell outer membrane</location>
    </subcellularLocation>
</comment>
<reference evidence="9 10" key="1">
    <citation type="submission" date="2016-10" db="EMBL/GenBank/DDBJ databases">
        <authorList>
            <person name="de Groot N.N."/>
        </authorList>
    </citation>
    <scope>NUCLEOTIDE SEQUENCE [LARGE SCALE GENOMIC DNA]</scope>
    <source>
        <strain evidence="9 10">DSM 18610</strain>
    </source>
</reference>
<dbReference type="GO" id="GO:0009279">
    <property type="term" value="C:cell outer membrane"/>
    <property type="evidence" value="ECO:0007669"/>
    <property type="project" value="UniProtKB-SubCell"/>
</dbReference>
<dbReference type="Proteomes" id="UP000199572">
    <property type="component" value="Unassembled WGS sequence"/>
</dbReference>
<feature type="signal peptide" evidence="6">
    <location>
        <begin position="1"/>
        <end position="22"/>
    </location>
</feature>
<evidence type="ECO:0000256" key="6">
    <source>
        <dbReference type="SAM" id="SignalP"/>
    </source>
</evidence>
<dbReference type="InterPro" id="IPR033985">
    <property type="entry name" value="SusD-like_N"/>
</dbReference>
<feature type="domain" description="RagB/SusD" evidence="7">
    <location>
        <begin position="369"/>
        <end position="455"/>
    </location>
</feature>
<name>A0A1H9N4H7_9SPHI</name>
<keyword evidence="3 6" id="KW-0732">Signal</keyword>
<comment type="similarity">
    <text evidence="2">Belongs to the SusD family.</text>
</comment>
<dbReference type="InterPro" id="IPR011990">
    <property type="entry name" value="TPR-like_helical_dom_sf"/>
</dbReference>
<proteinExistence type="inferred from homology"/>
<gene>
    <name evidence="9" type="ORF">SAMN04488023_10726</name>
</gene>
<evidence type="ECO:0000256" key="4">
    <source>
        <dbReference type="ARBA" id="ARBA00023136"/>
    </source>
</evidence>
<dbReference type="Pfam" id="PF14322">
    <property type="entry name" value="SusD-like_3"/>
    <property type="match status" value="1"/>
</dbReference>
<feature type="chain" id="PRO_5011743770" evidence="6">
    <location>
        <begin position="23"/>
        <end position="490"/>
    </location>
</feature>
<evidence type="ECO:0000259" key="7">
    <source>
        <dbReference type="Pfam" id="PF07980"/>
    </source>
</evidence>
<dbReference type="SUPFAM" id="SSF48452">
    <property type="entry name" value="TPR-like"/>
    <property type="match status" value="1"/>
</dbReference>
<dbReference type="Pfam" id="PF07980">
    <property type="entry name" value="SusD_RagB"/>
    <property type="match status" value="1"/>
</dbReference>
<dbReference type="STRING" id="390241.SAMN04488023_10726"/>
<dbReference type="InterPro" id="IPR012944">
    <property type="entry name" value="SusD_RagB_dom"/>
</dbReference>
<dbReference type="EMBL" id="FOGG01000007">
    <property type="protein sequence ID" value="SER30589.1"/>
    <property type="molecule type" value="Genomic_DNA"/>
</dbReference>
<protein>
    <submittedName>
        <fullName evidence="9">SusD family protein</fullName>
    </submittedName>
</protein>
<sequence length="490" mass="55567">MKKLYKTILCIFLSILSVSCNKWVDVKPTDRLGEDQLFTDKEGYLKALNGVYVELASSNLYGQNMSSGAIDVLAQYYYLNSSVHTYYNYTTFVYTDANVKITFDQIWKKAYELIANCNVIIEKCGNAPSDVLPEPYYSIVKGEALALRAMLHFDMLRLFGPIYTEANKNKPAIPYVNKTGYNIEPLSGSEQVMELVSGDIKSAMNLLLNTDPVRSEGVRNGANPAGPNDLYYRQYRLNYYAAKALLARAYLWQANKTQALIQAEELLSEVQSASKTVFPYVTFASATSVDKPDRVFSTEVMFSLYNINRYQMYTKLFEVNLPVNSKLSFTAGDVNEERINSIYDDANDYRRRAWQNASSGVITATTNVKFADIVDGPGRYMMPLIRLSEVLLIAAECHPDLPTAISYFNKLRTARNCVSLNPANRTLLNTEIGKEYRREMLGEGQQFFFYKRNAYQSVPNHATLRITPEKTMVLVNYTPPLPDSEISQRN</sequence>
<evidence type="ECO:0000256" key="1">
    <source>
        <dbReference type="ARBA" id="ARBA00004442"/>
    </source>
</evidence>
<dbReference type="AlphaFoldDB" id="A0A1H9N4H7"/>
<keyword evidence="10" id="KW-1185">Reference proteome</keyword>
<dbReference type="Gene3D" id="1.25.40.390">
    <property type="match status" value="1"/>
</dbReference>
<dbReference type="PROSITE" id="PS51257">
    <property type="entry name" value="PROKAR_LIPOPROTEIN"/>
    <property type="match status" value="1"/>
</dbReference>
<keyword evidence="4" id="KW-0472">Membrane</keyword>
<evidence type="ECO:0000313" key="9">
    <source>
        <dbReference type="EMBL" id="SER30589.1"/>
    </source>
</evidence>